<keyword evidence="1" id="KW-0732">Signal</keyword>
<feature type="signal peptide" evidence="1">
    <location>
        <begin position="1"/>
        <end position="18"/>
    </location>
</feature>
<feature type="chain" id="PRO_5004561672" evidence="1">
    <location>
        <begin position="19"/>
        <end position="54"/>
    </location>
</feature>
<proteinExistence type="predicted"/>
<evidence type="ECO:0000313" key="3">
    <source>
        <dbReference type="Proteomes" id="UP000015453"/>
    </source>
</evidence>
<dbReference type="AlphaFoldDB" id="S8BXK8"/>
<reference evidence="2 3" key="1">
    <citation type="journal article" date="2013" name="BMC Genomics">
        <title>The miniature genome of a carnivorous plant Genlisea aurea contains a low number of genes and short non-coding sequences.</title>
        <authorList>
            <person name="Leushkin E.V."/>
            <person name="Sutormin R.A."/>
            <person name="Nabieva E.R."/>
            <person name="Penin A.A."/>
            <person name="Kondrashov A.S."/>
            <person name="Logacheva M.D."/>
        </authorList>
    </citation>
    <scope>NUCLEOTIDE SEQUENCE [LARGE SCALE GENOMIC DNA]</scope>
</reference>
<keyword evidence="3" id="KW-1185">Reference proteome</keyword>
<name>S8BXK8_9LAMI</name>
<sequence length="54" mass="5791">MTCTMAILLLVIFNFSSAHLTADWLFLSLSMATAVEMMDSSEGLLTVGSIFAMG</sequence>
<protein>
    <submittedName>
        <fullName evidence="2">Uncharacterized protein</fullName>
    </submittedName>
</protein>
<organism evidence="2 3">
    <name type="scientific">Genlisea aurea</name>
    <dbReference type="NCBI Taxonomy" id="192259"/>
    <lineage>
        <taxon>Eukaryota</taxon>
        <taxon>Viridiplantae</taxon>
        <taxon>Streptophyta</taxon>
        <taxon>Embryophyta</taxon>
        <taxon>Tracheophyta</taxon>
        <taxon>Spermatophyta</taxon>
        <taxon>Magnoliopsida</taxon>
        <taxon>eudicotyledons</taxon>
        <taxon>Gunneridae</taxon>
        <taxon>Pentapetalae</taxon>
        <taxon>asterids</taxon>
        <taxon>lamiids</taxon>
        <taxon>Lamiales</taxon>
        <taxon>Lentibulariaceae</taxon>
        <taxon>Genlisea</taxon>
    </lineage>
</organism>
<dbReference type="EMBL" id="AUSU01008617">
    <property type="protein sequence ID" value="EPS59129.1"/>
    <property type="molecule type" value="Genomic_DNA"/>
</dbReference>
<dbReference type="Proteomes" id="UP000015453">
    <property type="component" value="Unassembled WGS sequence"/>
</dbReference>
<evidence type="ECO:0000313" key="2">
    <source>
        <dbReference type="EMBL" id="EPS59129.1"/>
    </source>
</evidence>
<accession>S8BXK8</accession>
<gene>
    <name evidence="2" type="ORF">M569_15682</name>
</gene>
<comment type="caution">
    <text evidence="2">The sequence shown here is derived from an EMBL/GenBank/DDBJ whole genome shotgun (WGS) entry which is preliminary data.</text>
</comment>
<evidence type="ECO:0000256" key="1">
    <source>
        <dbReference type="SAM" id="SignalP"/>
    </source>
</evidence>